<gene>
    <name evidence="8" type="ORF">UFOPK3204_01194</name>
</gene>
<keyword evidence="2" id="KW-1003">Cell membrane</keyword>
<feature type="transmembrane region" description="Helical" evidence="7">
    <location>
        <begin position="282"/>
        <end position="302"/>
    </location>
</feature>
<evidence type="ECO:0000256" key="7">
    <source>
        <dbReference type="SAM" id="Phobius"/>
    </source>
</evidence>
<reference evidence="8" key="1">
    <citation type="submission" date="2020-05" db="EMBL/GenBank/DDBJ databases">
        <authorList>
            <person name="Chiriac C."/>
            <person name="Salcher M."/>
            <person name="Ghai R."/>
            <person name="Kavagutti S V."/>
        </authorList>
    </citation>
    <scope>NUCLEOTIDE SEQUENCE</scope>
</reference>
<sequence length="454" mass="46651">MVNLLRLPGARFLSHLAIVFVIWAALMRINDGIDPLMSYYLALAAMYATAMFGMVILVGLSGQVSLGNGALMAIGGYVFALTSLNWQTVPILGWQWNPIWSMIFAGFGGIAVGLLIGWIGARLRGPYLAGLTLGIAVGIPAIATRFPEIFGGETGLMLTVPYPAGGYAPAAETVTIDEAPLAEVPLEQAPLDEVPLEQAPLEQAPLDTETAGAGDMLTADNFPSAESSPAAGDMLTADNFPSAESSPSALALPSESALPNDIDPTAAGDALLAGSAFVLERWQASLAVTAACIIGFFALNLVRGRQGRIWRAVRDDEVAAAVSGISPAGSKISAFVVSSFFAAIAGAVFAQILSYVGPGAFGLGLSLSLLVGVVLGGRASLGGAIIGGVLLVALPQLVFNIAGDRGWPANVTDNAPNLVYGLLVVLVVLIAPGGILGSLKDGTRRLLAKSRSAK</sequence>
<dbReference type="CDD" id="cd06581">
    <property type="entry name" value="TM_PBP1_LivM_like"/>
    <property type="match status" value="1"/>
</dbReference>
<feature type="transmembrane region" description="Helical" evidence="7">
    <location>
        <begin position="384"/>
        <end position="403"/>
    </location>
</feature>
<feature type="compositionally biased region" description="Low complexity" evidence="6">
    <location>
        <begin position="241"/>
        <end position="257"/>
    </location>
</feature>
<feature type="transmembrane region" description="Helical" evidence="7">
    <location>
        <begin position="332"/>
        <end position="353"/>
    </location>
</feature>
<dbReference type="GO" id="GO:0015658">
    <property type="term" value="F:branched-chain amino acid transmembrane transporter activity"/>
    <property type="evidence" value="ECO:0007669"/>
    <property type="project" value="InterPro"/>
</dbReference>
<name>A0A6J7AJP7_9ZZZZ</name>
<evidence type="ECO:0000256" key="1">
    <source>
        <dbReference type="ARBA" id="ARBA00004651"/>
    </source>
</evidence>
<dbReference type="AlphaFoldDB" id="A0A6J7AJP7"/>
<dbReference type="PANTHER" id="PTHR30482">
    <property type="entry name" value="HIGH-AFFINITY BRANCHED-CHAIN AMINO ACID TRANSPORT SYSTEM PERMEASE"/>
    <property type="match status" value="1"/>
</dbReference>
<dbReference type="PANTHER" id="PTHR30482:SF20">
    <property type="entry name" value="HIGH-AFFINITY BRANCHED-CHAIN AMINO ACID TRANSPORT SYSTEM PERMEASE PROTEIN LIVM"/>
    <property type="match status" value="1"/>
</dbReference>
<feature type="transmembrane region" description="Helical" evidence="7">
    <location>
        <begin position="418"/>
        <end position="439"/>
    </location>
</feature>
<organism evidence="8">
    <name type="scientific">freshwater metagenome</name>
    <dbReference type="NCBI Taxonomy" id="449393"/>
    <lineage>
        <taxon>unclassified sequences</taxon>
        <taxon>metagenomes</taxon>
        <taxon>ecological metagenomes</taxon>
    </lineage>
</organism>
<keyword evidence="5 7" id="KW-0472">Membrane</keyword>
<protein>
    <submittedName>
        <fullName evidence="8">Unannotated protein</fullName>
    </submittedName>
</protein>
<dbReference type="InterPro" id="IPR043428">
    <property type="entry name" value="LivM-like"/>
</dbReference>
<evidence type="ECO:0000256" key="6">
    <source>
        <dbReference type="SAM" id="MobiDB-lite"/>
    </source>
</evidence>
<dbReference type="EMBL" id="CAFABK010000057">
    <property type="protein sequence ID" value="CAB4833114.1"/>
    <property type="molecule type" value="Genomic_DNA"/>
</dbReference>
<feature type="transmembrane region" description="Helical" evidence="7">
    <location>
        <begin position="127"/>
        <end position="146"/>
    </location>
</feature>
<evidence type="ECO:0000256" key="4">
    <source>
        <dbReference type="ARBA" id="ARBA00022989"/>
    </source>
</evidence>
<dbReference type="Pfam" id="PF02653">
    <property type="entry name" value="BPD_transp_2"/>
    <property type="match status" value="2"/>
</dbReference>
<feature type="transmembrane region" description="Helical" evidence="7">
    <location>
        <begin position="36"/>
        <end position="58"/>
    </location>
</feature>
<evidence type="ECO:0000256" key="2">
    <source>
        <dbReference type="ARBA" id="ARBA00022475"/>
    </source>
</evidence>
<keyword evidence="3 7" id="KW-0812">Transmembrane</keyword>
<proteinExistence type="predicted"/>
<evidence type="ECO:0000256" key="3">
    <source>
        <dbReference type="ARBA" id="ARBA00022692"/>
    </source>
</evidence>
<comment type="subcellular location">
    <subcellularLocation>
        <location evidence="1">Cell membrane</location>
        <topology evidence="1">Multi-pass membrane protein</topology>
    </subcellularLocation>
</comment>
<accession>A0A6J7AJP7</accession>
<feature type="transmembrane region" description="Helical" evidence="7">
    <location>
        <begin position="70"/>
        <end position="87"/>
    </location>
</feature>
<dbReference type="InterPro" id="IPR001851">
    <property type="entry name" value="ABC_transp_permease"/>
</dbReference>
<feature type="region of interest" description="Disordered" evidence="6">
    <location>
        <begin position="212"/>
        <end position="257"/>
    </location>
</feature>
<feature type="transmembrane region" description="Helical" evidence="7">
    <location>
        <begin position="12"/>
        <end position="30"/>
    </location>
</feature>
<evidence type="ECO:0000313" key="8">
    <source>
        <dbReference type="EMBL" id="CAB4833114.1"/>
    </source>
</evidence>
<dbReference type="GO" id="GO:0005886">
    <property type="term" value="C:plasma membrane"/>
    <property type="evidence" value="ECO:0007669"/>
    <property type="project" value="UniProtKB-SubCell"/>
</dbReference>
<feature type="transmembrane region" description="Helical" evidence="7">
    <location>
        <begin position="359"/>
        <end position="377"/>
    </location>
</feature>
<evidence type="ECO:0000256" key="5">
    <source>
        <dbReference type="ARBA" id="ARBA00023136"/>
    </source>
</evidence>
<keyword evidence="4 7" id="KW-1133">Transmembrane helix</keyword>
<feature type="transmembrane region" description="Helical" evidence="7">
    <location>
        <begin position="99"/>
        <end position="120"/>
    </location>
</feature>